<feature type="region of interest" description="Disordered" evidence="1">
    <location>
        <begin position="63"/>
        <end position="84"/>
    </location>
</feature>
<dbReference type="Proteomes" id="UP000001805">
    <property type="component" value="Chromosome 3, Linkage Group III"/>
</dbReference>
<dbReference type="HOGENOM" id="CLU_2121730_0_0_1"/>
<dbReference type="RefSeq" id="XP_957778.1">
    <property type="nucleotide sequence ID" value="XM_952685.1"/>
</dbReference>
<dbReference type="VEuPathDB" id="FungiDB:NCU00307"/>
<accession>Q7RZQ7</accession>
<evidence type="ECO:0000256" key="1">
    <source>
        <dbReference type="SAM" id="MobiDB-lite"/>
    </source>
</evidence>
<dbReference type="PaxDb" id="5141-EFNCRP00000000437"/>
<dbReference type="AlphaFoldDB" id="Q7RZQ7"/>
<sequence length="118" mass="13026">MPVFLIHHQQQQQQQQHETRRGLIPYSAISAMNTASSGHFPFILFSSLVRHPAALSGHFLKPSTCQPNQGLPSRTAGPAGRASVSHLNVRRHTLDCVDSSTLRITELRYSPVLVLPPP</sequence>
<evidence type="ECO:0000313" key="2">
    <source>
        <dbReference type="EMBL" id="EAA28542.1"/>
    </source>
</evidence>
<dbReference type="InParanoid" id="Q7RZQ7"/>
<gene>
    <name evidence="2" type="ORF">NCU00307</name>
</gene>
<organism evidence="2 3">
    <name type="scientific">Neurospora crassa (strain ATCC 24698 / 74-OR23-1A / CBS 708.71 / DSM 1257 / FGSC 987)</name>
    <dbReference type="NCBI Taxonomy" id="367110"/>
    <lineage>
        <taxon>Eukaryota</taxon>
        <taxon>Fungi</taxon>
        <taxon>Dikarya</taxon>
        <taxon>Ascomycota</taxon>
        <taxon>Pezizomycotina</taxon>
        <taxon>Sordariomycetes</taxon>
        <taxon>Sordariomycetidae</taxon>
        <taxon>Sordariales</taxon>
        <taxon>Sordariaceae</taxon>
        <taxon>Neurospora</taxon>
    </lineage>
</organism>
<dbReference type="KEGG" id="ncr:NCU00307"/>
<dbReference type="EMBL" id="CM002238">
    <property type="protein sequence ID" value="EAA28542.1"/>
    <property type="molecule type" value="Genomic_DNA"/>
</dbReference>
<keyword evidence="3" id="KW-1185">Reference proteome</keyword>
<dbReference type="GeneID" id="3873948"/>
<dbReference type="OrthoDB" id="10301071at2759"/>
<feature type="compositionally biased region" description="Polar residues" evidence="1">
    <location>
        <begin position="63"/>
        <end position="72"/>
    </location>
</feature>
<protein>
    <submittedName>
        <fullName evidence="2">Uncharacterized protein</fullName>
    </submittedName>
</protein>
<evidence type="ECO:0000313" key="3">
    <source>
        <dbReference type="Proteomes" id="UP000001805"/>
    </source>
</evidence>
<reference evidence="2 3" key="1">
    <citation type="journal article" date="2003" name="Nature">
        <title>The genome sequence of the filamentous fungus Neurospora crassa.</title>
        <authorList>
            <person name="Galagan J.E."/>
            <person name="Calvo S.E."/>
            <person name="Borkovich K.A."/>
            <person name="Selker E.U."/>
            <person name="Read N.D."/>
            <person name="Jaffe D."/>
            <person name="FitzHugh W."/>
            <person name="Ma L.J."/>
            <person name="Smirnov S."/>
            <person name="Purcell S."/>
            <person name="Rehman B."/>
            <person name="Elkins T."/>
            <person name="Engels R."/>
            <person name="Wang S."/>
            <person name="Nielsen C.B."/>
            <person name="Butler J."/>
            <person name="Endrizzi M."/>
            <person name="Qui D."/>
            <person name="Ianakiev P."/>
            <person name="Bell-Pedersen D."/>
            <person name="Nelson M.A."/>
            <person name="Werner-Washburne M."/>
            <person name="Selitrennikoff C.P."/>
            <person name="Kinsey J.A."/>
            <person name="Braun E.L."/>
            <person name="Zelter A."/>
            <person name="Schulte U."/>
            <person name="Kothe G.O."/>
            <person name="Jedd G."/>
            <person name="Mewes W."/>
            <person name="Staben C."/>
            <person name="Marcotte E."/>
            <person name="Greenberg D."/>
            <person name="Roy A."/>
            <person name="Foley K."/>
            <person name="Naylor J."/>
            <person name="Stange-Thomann N."/>
            <person name="Barrett R."/>
            <person name="Gnerre S."/>
            <person name="Kamal M."/>
            <person name="Kamvysselis M."/>
            <person name="Mauceli E."/>
            <person name="Bielke C."/>
            <person name="Rudd S."/>
            <person name="Frishman D."/>
            <person name="Krystofova S."/>
            <person name="Rasmussen C."/>
            <person name="Metzenberg R.L."/>
            <person name="Perkins D.D."/>
            <person name="Kroken S."/>
            <person name="Cogoni C."/>
            <person name="Macino G."/>
            <person name="Catcheside D."/>
            <person name="Li W."/>
            <person name="Pratt R.J."/>
            <person name="Osmani S.A."/>
            <person name="DeSouza C.P."/>
            <person name="Glass L."/>
            <person name="Orbach M.J."/>
            <person name="Berglund J.A."/>
            <person name="Voelker R."/>
            <person name="Yarden O."/>
            <person name="Plamann M."/>
            <person name="Seiler S."/>
            <person name="Dunlap J."/>
            <person name="Radford A."/>
            <person name="Aramayo R."/>
            <person name="Natvig D.O."/>
            <person name="Alex L.A."/>
            <person name="Mannhaupt G."/>
            <person name="Ebbole D.J."/>
            <person name="Freitag M."/>
            <person name="Paulsen I."/>
            <person name="Sachs M.S."/>
            <person name="Lander E.S."/>
            <person name="Nusbaum C."/>
            <person name="Birren B."/>
        </authorList>
    </citation>
    <scope>NUCLEOTIDE SEQUENCE [LARGE SCALE GENOMIC DNA]</scope>
    <source>
        <strain evidence="3">ATCC 24698 / 74-OR23-1A / CBS 708.71 / DSM 1257 / FGSC 987</strain>
    </source>
</reference>
<proteinExistence type="predicted"/>
<name>Q7RZQ7_NEUCR</name>